<evidence type="ECO:0000256" key="1">
    <source>
        <dbReference type="SAM" id="MobiDB-lite"/>
    </source>
</evidence>
<dbReference type="AlphaFoldDB" id="A0A699ZLT3"/>
<name>A0A699ZLT3_HAELA</name>
<evidence type="ECO:0000313" key="2">
    <source>
        <dbReference type="EMBL" id="GFH23747.1"/>
    </source>
</evidence>
<sequence>MSCDEAGRARLPNVSSEQSVSAGRCCEQGGASGSGEPGGMRRIGLHWAETGEGGQCGDCAPLPVVESGSTSRNTSCGDTMLPVPVRTSPAPPPGFNSQAVQTEARGDTDRGLPQWALGLQRKEWRQTRPSRARVGRWSRCLGWPGGQGQVLFCCGHRQLTQGGESGLRRGRTAGRSGPAHHLHPGPLCQGWGSPPGGVGGRHGRMGWGRWPRGVAQGVARWQAWVPAGSGCCAEEGLAGEKSSWEVGGMVRQGEVGVGEKSGRGMPVAVGSGQVGWVGWGAGGKGGALGCGQLQRAAGRLAEVDPASSCDDEDSQMEPGAWWAMSWAWLAADAPVTTWMLLWHWQLGVGMSGGEGLAGLAWGACRPAQPEFRSNMRKKKKEIVTLLSQRDRAFFPFRSIVLWWAAQA</sequence>
<feature type="region of interest" description="Disordered" evidence="1">
    <location>
        <begin position="1"/>
        <end position="39"/>
    </location>
</feature>
<comment type="caution">
    <text evidence="2">The sequence shown here is derived from an EMBL/GenBank/DDBJ whole genome shotgun (WGS) entry which is preliminary data.</text>
</comment>
<proteinExistence type="predicted"/>
<gene>
    <name evidence="2" type="ORF">HaLaN_21410</name>
</gene>
<reference evidence="2 3" key="1">
    <citation type="submission" date="2020-02" db="EMBL/GenBank/DDBJ databases">
        <title>Draft genome sequence of Haematococcus lacustris strain NIES-144.</title>
        <authorList>
            <person name="Morimoto D."/>
            <person name="Nakagawa S."/>
            <person name="Yoshida T."/>
            <person name="Sawayama S."/>
        </authorList>
    </citation>
    <scope>NUCLEOTIDE SEQUENCE [LARGE SCALE GENOMIC DNA]</scope>
    <source>
        <strain evidence="2 3">NIES-144</strain>
    </source>
</reference>
<dbReference type="EMBL" id="BLLF01002352">
    <property type="protein sequence ID" value="GFH23747.1"/>
    <property type="molecule type" value="Genomic_DNA"/>
</dbReference>
<feature type="compositionally biased region" description="Basic residues" evidence="1">
    <location>
        <begin position="168"/>
        <end position="183"/>
    </location>
</feature>
<organism evidence="2 3">
    <name type="scientific">Haematococcus lacustris</name>
    <name type="common">Green alga</name>
    <name type="synonym">Haematococcus pluvialis</name>
    <dbReference type="NCBI Taxonomy" id="44745"/>
    <lineage>
        <taxon>Eukaryota</taxon>
        <taxon>Viridiplantae</taxon>
        <taxon>Chlorophyta</taxon>
        <taxon>core chlorophytes</taxon>
        <taxon>Chlorophyceae</taxon>
        <taxon>CS clade</taxon>
        <taxon>Chlamydomonadales</taxon>
        <taxon>Haematococcaceae</taxon>
        <taxon>Haematococcus</taxon>
    </lineage>
</organism>
<evidence type="ECO:0000313" key="3">
    <source>
        <dbReference type="Proteomes" id="UP000485058"/>
    </source>
</evidence>
<dbReference type="Proteomes" id="UP000485058">
    <property type="component" value="Unassembled WGS sequence"/>
</dbReference>
<feature type="region of interest" description="Disordered" evidence="1">
    <location>
        <begin position="163"/>
        <end position="200"/>
    </location>
</feature>
<protein>
    <submittedName>
        <fullName evidence="2">Uncharacterized protein</fullName>
    </submittedName>
</protein>
<keyword evidence="3" id="KW-1185">Reference proteome</keyword>
<accession>A0A699ZLT3</accession>